<dbReference type="InterPro" id="IPR003441">
    <property type="entry name" value="NAC-dom"/>
</dbReference>
<evidence type="ECO:0000256" key="3">
    <source>
        <dbReference type="ARBA" id="ARBA00023163"/>
    </source>
</evidence>
<dbReference type="Gene3D" id="2.170.150.80">
    <property type="entry name" value="NAC domain"/>
    <property type="match status" value="1"/>
</dbReference>
<dbReference type="GO" id="GO:0003677">
    <property type="term" value="F:DNA binding"/>
    <property type="evidence" value="ECO:0007669"/>
    <property type="project" value="UniProtKB-KW"/>
</dbReference>
<keyword evidence="3" id="KW-0804">Transcription</keyword>
<dbReference type="PROSITE" id="PS51005">
    <property type="entry name" value="NAC"/>
    <property type="match status" value="1"/>
</dbReference>
<keyword evidence="4" id="KW-0539">Nucleus</keyword>
<keyword evidence="1" id="KW-0805">Transcription regulation</keyword>
<name>A0A8D7FKV1_MUSAM</name>
<organism evidence="6">
    <name type="scientific">Musa acuminata subsp. malaccensis</name>
    <name type="common">Wild banana</name>
    <name type="synonym">Musa malaccensis</name>
    <dbReference type="NCBI Taxonomy" id="214687"/>
    <lineage>
        <taxon>Eukaryota</taxon>
        <taxon>Viridiplantae</taxon>
        <taxon>Streptophyta</taxon>
        <taxon>Embryophyta</taxon>
        <taxon>Tracheophyta</taxon>
        <taxon>Spermatophyta</taxon>
        <taxon>Magnoliopsida</taxon>
        <taxon>Liliopsida</taxon>
        <taxon>Zingiberales</taxon>
        <taxon>Musaceae</taxon>
        <taxon>Musa</taxon>
    </lineage>
</organism>
<dbReference type="GO" id="GO:0006355">
    <property type="term" value="P:regulation of DNA-templated transcription"/>
    <property type="evidence" value="ECO:0007669"/>
    <property type="project" value="InterPro"/>
</dbReference>
<reference evidence="6" key="1">
    <citation type="submission" date="2021-03" db="EMBL/GenBank/DDBJ databases">
        <authorList>
            <consortium name="Genoscope - CEA"/>
            <person name="William W."/>
        </authorList>
    </citation>
    <scope>NUCLEOTIDE SEQUENCE</scope>
    <source>
        <strain evidence="6">Doubled-haploid Pahang</strain>
    </source>
</reference>
<evidence type="ECO:0000256" key="1">
    <source>
        <dbReference type="ARBA" id="ARBA00023015"/>
    </source>
</evidence>
<evidence type="ECO:0000259" key="5">
    <source>
        <dbReference type="PROSITE" id="PS51005"/>
    </source>
</evidence>
<dbReference type="InterPro" id="IPR036093">
    <property type="entry name" value="NAC_dom_sf"/>
</dbReference>
<feature type="domain" description="NAC" evidence="5">
    <location>
        <begin position="1"/>
        <end position="100"/>
    </location>
</feature>
<dbReference type="SUPFAM" id="SSF101941">
    <property type="entry name" value="NAC domain"/>
    <property type="match status" value="1"/>
</dbReference>
<dbReference type="EMBL" id="HG996473">
    <property type="protein sequence ID" value="CAG1857024.1"/>
    <property type="molecule type" value="Genomic_DNA"/>
</dbReference>
<evidence type="ECO:0000256" key="2">
    <source>
        <dbReference type="ARBA" id="ARBA00023125"/>
    </source>
</evidence>
<evidence type="ECO:0000256" key="4">
    <source>
        <dbReference type="ARBA" id="ARBA00023242"/>
    </source>
</evidence>
<keyword evidence="2" id="KW-0238">DNA-binding</keyword>
<sequence length="120" mass="14263">MASDEQLWDLLVRMVRGEPPELKQLEVHQDPWELFVKSFESIKLDDGNQGEKRRLKFHLHPREKPTSVDYRMEEYRLTKDTYSKLSVLSEEIMLCKVYQVDKPLYMTSKGTLASMMPRKI</sequence>
<accession>A0A8D7FKV1</accession>
<dbReference type="AlphaFoldDB" id="A0A8D7FKV1"/>
<protein>
    <submittedName>
        <fullName evidence="6">(wild Malaysian banana) hypothetical protein</fullName>
    </submittedName>
</protein>
<evidence type="ECO:0000313" key="6">
    <source>
        <dbReference type="EMBL" id="CAG1857024.1"/>
    </source>
</evidence>
<proteinExistence type="predicted"/>
<gene>
    <name evidence="6" type="ORF">GSMUA_36140.1</name>
</gene>